<dbReference type="Gene3D" id="3.10.129.10">
    <property type="entry name" value="Hotdog Thioesterase"/>
    <property type="match status" value="1"/>
</dbReference>
<evidence type="ECO:0000256" key="1">
    <source>
        <dbReference type="ARBA" id="ARBA00004496"/>
    </source>
</evidence>
<dbReference type="PANTHER" id="PTHR30272:SF1">
    <property type="entry name" value="3-HYDROXYACYL-[ACYL-CARRIER-PROTEIN] DEHYDRATASE"/>
    <property type="match status" value="1"/>
</dbReference>
<evidence type="ECO:0000256" key="6">
    <source>
        <dbReference type="ARBA" id="ARBA00023098"/>
    </source>
</evidence>
<proteinExistence type="inferred from homology"/>
<dbReference type="GO" id="GO:0005737">
    <property type="term" value="C:cytoplasm"/>
    <property type="evidence" value="ECO:0007669"/>
    <property type="project" value="UniProtKB-SubCell"/>
</dbReference>
<dbReference type="GO" id="GO:0009245">
    <property type="term" value="P:lipid A biosynthetic process"/>
    <property type="evidence" value="ECO:0007669"/>
    <property type="project" value="UniProtKB-KW"/>
</dbReference>
<dbReference type="GO" id="GO:0016020">
    <property type="term" value="C:membrane"/>
    <property type="evidence" value="ECO:0007669"/>
    <property type="project" value="GOC"/>
</dbReference>
<dbReference type="AlphaFoldDB" id="A0A3B0SVL4"/>
<evidence type="ECO:0000256" key="8">
    <source>
        <dbReference type="ARBA" id="ARBA00025049"/>
    </source>
</evidence>
<dbReference type="InterPro" id="IPR029069">
    <property type="entry name" value="HotDog_dom_sf"/>
</dbReference>
<dbReference type="NCBIfam" id="TIGR01750">
    <property type="entry name" value="fabZ"/>
    <property type="match status" value="1"/>
</dbReference>
<keyword evidence="3" id="KW-0963">Cytoplasm</keyword>
<dbReference type="HAMAP" id="MF_00406">
    <property type="entry name" value="FabZ"/>
    <property type="match status" value="1"/>
</dbReference>
<name>A0A3B0SVL4_9ZZZZ</name>
<evidence type="ECO:0000313" key="9">
    <source>
        <dbReference type="EMBL" id="VAW09975.1"/>
    </source>
</evidence>
<keyword evidence="6" id="KW-0443">Lipid metabolism</keyword>
<comment type="function">
    <text evidence="8">Involved in unsaturated fatty acids biosynthesis. Catalyzes the dehydration of short chain beta-hydroxyacyl-ACPs and long chain saturated and unsaturated beta-hydroxyacyl-ACPs.</text>
</comment>
<dbReference type="EC" id="4.2.1.59" evidence="2"/>
<dbReference type="GO" id="GO:0019171">
    <property type="term" value="F:(3R)-hydroxyacyl-[acyl-carrier-protein] dehydratase activity"/>
    <property type="evidence" value="ECO:0007669"/>
    <property type="project" value="UniProtKB-EC"/>
</dbReference>
<dbReference type="CDD" id="cd01288">
    <property type="entry name" value="FabZ"/>
    <property type="match status" value="1"/>
</dbReference>
<protein>
    <recommendedName>
        <fullName evidence="2">3-hydroxyacyl-[acyl-carrier-protein] dehydratase</fullName>
        <ecNumber evidence="2">4.2.1.59</ecNumber>
    </recommendedName>
</protein>
<accession>A0A3B0SVL4</accession>
<organism evidence="9">
    <name type="scientific">hydrothermal vent metagenome</name>
    <dbReference type="NCBI Taxonomy" id="652676"/>
    <lineage>
        <taxon>unclassified sequences</taxon>
        <taxon>metagenomes</taxon>
        <taxon>ecological metagenomes</taxon>
    </lineage>
</organism>
<keyword evidence="4" id="KW-0444">Lipid biosynthesis</keyword>
<dbReference type="EMBL" id="UOEM01000001">
    <property type="protein sequence ID" value="VAW09975.1"/>
    <property type="molecule type" value="Genomic_DNA"/>
</dbReference>
<keyword evidence="5" id="KW-0441">Lipid A biosynthesis</keyword>
<evidence type="ECO:0000256" key="3">
    <source>
        <dbReference type="ARBA" id="ARBA00022490"/>
    </source>
</evidence>
<keyword evidence="7 9" id="KW-0456">Lyase</keyword>
<gene>
    <name evidence="9" type="ORF">MNBD_ALPHA09-2213</name>
</gene>
<dbReference type="NCBIfam" id="NF000582">
    <property type="entry name" value="PRK00006.1"/>
    <property type="match status" value="1"/>
</dbReference>
<comment type="subcellular location">
    <subcellularLocation>
        <location evidence="1">Cytoplasm</location>
    </subcellularLocation>
</comment>
<evidence type="ECO:0000256" key="7">
    <source>
        <dbReference type="ARBA" id="ARBA00023239"/>
    </source>
</evidence>
<dbReference type="FunFam" id="3.10.129.10:FF:000001">
    <property type="entry name" value="3-hydroxyacyl-[acyl-carrier-protein] dehydratase FabZ"/>
    <property type="match status" value="1"/>
</dbReference>
<evidence type="ECO:0000256" key="4">
    <source>
        <dbReference type="ARBA" id="ARBA00022516"/>
    </source>
</evidence>
<dbReference type="GO" id="GO:0006633">
    <property type="term" value="P:fatty acid biosynthetic process"/>
    <property type="evidence" value="ECO:0007669"/>
    <property type="project" value="InterPro"/>
</dbReference>
<dbReference type="SUPFAM" id="SSF54637">
    <property type="entry name" value="Thioesterase/thiol ester dehydrase-isomerase"/>
    <property type="match status" value="1"/>
</dbReference>
<reference evidence="9" key="1">
    <citation type="submission" date="2018-06" db="EMBL/GenBank/DDBJ databases">
        <authorList>
            <person name="Zhirakovskaya E."/>
        </authorList>
    </citation>
    <scope>NUCLEOTIDE SEQUENCE</scope>
</reference>
<dbReference type="InterPro" id="IPR010084">
    <property type="entry name" value="FabZ"/>
</dbReference>
<dbReference type="PANTHER" id="PTHR30272">
    <property type="entry name" value="3-HYDROXYACYL-[ACYL-CARRIER-PROTEIN] DEHYDRATASE"/>
    <property type="match status" value="1"/>
</dbReference>
<evidence type="ECO:0000256" key="2">
    <source>
        <dbReference type="ARBA" id="ARBA00013167"/>
    </source>
</evidence>
<dbReference type="InterPro" id="IPR013114">
    <property type="entry name" value="FabA_FabZ"/>
</dbReference>
<evidence type="ECO:0000256" key="5">
    <source>
        <dbReference type="ARBA" id="ARBA00022556"/>
    </source>
</evidence>
<dbReference type="Pfam" id="PF07977">
    <property type="entry name" value="FabA"/>
    <property type="match status" value="1"/>
</dbReference>
<sequence>MKHPIDDTPTSLAAADIMRLLDLLPHRYPFLLVDRILEMRGDEFGIGLKNVTFNEPFFQGHFPGTPVMPGVLQIEGMAQTAGAMCMAAANLGEQPQGVYFMAIDKAKFRRVVTPGDQLFYHLTKLRRRFNVWKYQGEARVNGEIVAEAQVTAMVTNRTET</sequence>